<keyword evidence="6" id="KW-1185">Reference proteome</keyword>
<keyword evidence="5" id="KW-0547">Nucleotide-binding</keyword>
<comment type="caution">
    <text evidence="5">The sequence shown here is derived from an EMBL/GenBank/DDBJ whole genome shotgun (WGS) entry which is preliminary data.</text>
</comment>
<evidence type="ECO:0000256" key="1">
    <source>
        <dbReference type="ARBA" id="ARBA00022515"/>
    </source>
</evidence>
<sequence>MIRYEQDRRTRAEQNLLSALLRKSENIRHCMNVRCDDFSHDQHGMIFASIRSLIDDGEAVNVESVHAHMQTWHRVNVSTYAYLLTLAELRIATCYTGLYAAAMLNGRKS</sequence>
<dbReference type="Pfam" id="PF00772">
    <property type="entry name" value="DnaB"/>
    <property type="match status" value="1"/>
</dbReference>
<dbReference type="GO" id="GO:0003678">
    <property type="term" value="F:DNA helicase activity"/>
    <property type="evidence" value="ECO:0007669"/>
    <property type="project" value="InterPro"/>
</dbReference>
<evidence type="ECO:0000256" key="3">
    <source>
        <dbReference type="ARBA" id="ARBA00023125"/>
    </source>
</evidence>
<feature type="domain" description="DNA helicase DnaB-like N-terminal" evidence="4">
    <location>
        <begin position="9"/>
        <end position="88"/>
    </location>
</feature>
<dbReference type="InterPro" id="IPR016136">
    <property type="entry name" value="DNA_helicase_N/primase_C"/>
</dbReference>
<keyword evidence="5" id="KW-0378">Hydrolase</keyword>
<dbReference type="RefSeq" id="WP_061175340.1">
    <property type="nucleotide sequence ID" value="NZ_FCOE02000008.1"/>
</dbReference>
<evidence type="ECO:0000313" key="6">
    <source>
        <dbReference type="Proteomes" id="UP000054911"/>
    </source>
</evidence>
<accession>A0A158B291</accession>
<keyword evidence="5" id="KW-0347">Helicase</keyword>
<dbReference type="GO" id="GO:0005524">
    <property type="term" value="F:ATP binding"/>
    <property type="evidence" value="ECO:0007669"/>
    <property type="project" value="InterPro"/>
</dbReference>
<dbReference type="GO" id="GO:1990077">
    <property type="term" value="C:primosome complex"/>
    <property type="evidence" value="ECO:0007669"/>
    <property type="project" value="UniProtKB-KW"/>
</dbReference>
<keyword evidence="2" id="KW-0235">DNA replication</keyword>
<dbReference type="GO" id="GO:0006269">
    <property type="term" value="P:DNA replication, synthesis of primer"/>
    <property type="evidence" value="ECO:0007669"/>
    <property type="project" value="UniProtKB-KW"/>
</dbReference>
<gene>
    <name evidence="5" type="ORF">AWB80_02864</name>
</gene>
<dbReference type="EMBL" id="FCOE02000008">
    <property type="protein sequence ID" value="SAK63427.1"/>
    <property type="molecule type" value="Genomic_DNA"/>
</dbReference>
<evidence type="ECO:0000256" key="2">
    <source>
        <dbReference type="ARBA" id="ARBA00022705"/>
    </source>
</evidence>
<dbReference type="Proteomes" id="UP000054911">
    <property type="component" value="Unassembled WGS sequence"/>
</dbReference>
<evidence type="ECO:0000313" key="5">
    <source>
        <dbReference type="EMBL" id="SAK63427.1"/>
    </source>
</evidence>
<dbReference type="Gene3D" id="1.10.860.10">
    <property type="entry name" value="DNAb Helicase, Chain A"/>
    <property type="match status" value="1"/>
</dbReference>
<keyword evidence="3" id="KW-0238">DNA-binding</keyword>
<protein>
    <submittedName>
        <fullName evidence="5">Replicative DNA helicase</fullName>
    </submittedName>
</protein>
<dbReference type="OrthoDB" id="9115419at2"/>
<reference evidence="5" key="1">
    <citation type="submission" date="2016-01" db="EMBL/GenBank/DDBJ databases">
        <authorList>
            <person name="Peeters C."/>
        </authorList>
    </citation>
    <scope>NUCLEOTIDE SEQUENCE [LARGE SCALE GENOMIC DNA]</scope>
    <source>
        <strain evidence="5">LMG 29323</strain>
    </source>
</reference>
<organism evidence="5 6">
    <name type="scientific">Caballeronia pedi</name>
    <dbReference type="NCBI Taxonomy" id="1777141"/>
    <lineage>
        <taxon>Bacteria</taxon>
        <taxon>Pseudomonadati</taxon>
        <taxon>Pseudomonadota</taxon>
        <taxon>Betaproteobacteria</taxon>
        <taxon>Burkholderiales</taxon>
        <taxon>Burkholderiaceae</taxon>
        <taxon>Caballeronia</taxon>
    </lineage>
</organism>
<dbReference type="AlphaFoldDB" id="A0A158B291"/>
<dbReference type="STRING" id="1777141.AWB80_02864"/>
<dbReference type="InterPro" id="IPR036185">
    <property type="entry name" value="DNA_heli_DnaB-like_N_sf"/>
</dbReference>
<keyword evidence="5" id="KW-0067">ATP-binding</keyword>
<evidence type="ECO:0000259" key="4">
    <source>
        <dbReference type="Pfam" id="PF00772"/>
    </source>
</evidence>
<dbReference type="SUPFAM" id="SSF48024">
    <property type="entry name" value="N-terminal domain of DnaB helicase"/>
    <property type="match status" value="1"/>
</dbReference>
<keyword evidence="1" id="KW-0639">Primosome</keyword>
<dbReference type="GO" id="GO:0003677">
    <property type="term" value="F:DNA binding"/>
    <property type="evidence" value="ECO:0007669"/>
    <property type="project" value="UniProtKB-KW"/>
</dbReference>
<dbReference type="InterPro" id="IPR007693">
    <property type="entry name" value="DNA_helicase_DnaB-like_N"/>
</dbReference>
<name>A0A158B291_9BURK</name>
<proteinExistence type="predicted"/>